<evidence type="ECO:0000256" key="7">
    <source>
        <dbReference type="SAM" id="MobiDB-lite"/>
    </source>
</evidence>
<comment type="similarity">
    <text evidence="6">Belongs to the major facilitator superfamily. Allantoate permease family.</text>
</comment>
<evidence type="ECO:0000313" key="10">
    <source>
        <dbReference type="EMBL" id="KAF3007499.1"/>
    </source>
</evidence>
<reference evidence="10" key="1">
    <citation type="submission" date="2019-04" db="EMBL/GenBank/DDBJ databases">
        <title>Sequencing of skin fungus with MAO and IRED activity.</title>
        <authorList>
            <person name="Marsaioli A.J."/>
            <person name="Bonatto J.M.C."/>
            <person name="Reis Junior O."/>
        </authorList>
    </citation>
    <scope>NUCLEOTIDE SEQUENCE</scope>
    <source>
        <strain evidence="10">30M1</strain>
    </source>
</reference>
<evidence type="ECO:0000256" key="4">
    <source>
        <dbReference type="ARBA" id="ARBA00022989"/>
    </source>
</evidence>
<feature type="transmembrane region" description="Helical" evidence="8">
    <location>
        <begin position="468"/>
        <end position="488"/>
    </location>
</feature>
<feature type="transmembrane region" description="Helical" evidence="8">
    <location>
        <begin position="371"/>
        <end position="391"/>
    </location>
</feature>
<dbReference type="PROSITE" id="PS50850">
    <property type="entry name" value="MFS"/>
    <property type="match status" value="1"/>
</dbReference>
<dbReference type="GO" id="GO:0005886">
    <property type="term" value="C:plasma membrane"/>
    <property type="evidence" value="ECO:0007669"/>
    <property type="project" value="TreeGrafter"/>
</dbReference>
<organism evidence="10 11">
    <name type="scientific">Curvularia kusanoi</name>
    <name type="common">Cochliobolus kusanoi</name>
    <dbReference type="NCBI Taxonomy" id="90978"/>
    <lineage>
        <taxon>Eukaryota</taxon>
        <taxon>Fungi</taxon>
        <taxon>Dikarya</taxon>
        <taxon>Ascomycota</taxon>
        <taxon>Pezizomycotina</taxon>
        <taxon>Dothideomycetes</taxon>
        <taxon>Pleosporomycetidae</taxon>
        <taxon>Pleosporales</taxon>
        <taxon>Pleosporineae</taxon>
        <taxon>Pleosporaceae</taxon>
        <taxon>Curvularia</taxon>
    </lineage>
</organism>
<feature type="transmembrane region" description="Helical" evidence="8">
    <location>
        <begin position="343"/>
        <end position="365"/>
    </location>
</feature>
<dbReference type="InterPro" id="IPR020846">
    <property type="entry name" value="MFS_dom"/>
</dbReference>
<comment type="subcellular location">
    <subcellularLocation>
        <location evidence="1">Membrane</location>
        <topology evidence="1">Multi-pass membrane protein</topology>
    </subcellularLocation>
</comment>
<dbReference type="PANTHER" id="PTHR43791">
    <property type="entry name" value="PERMEASE-RELATED"/>
    <property type="match status" value="1"/>
</dbReference>
<dbReference type="FunFam" id="1.20.1250.20:FF:000065">
    <property type="entry name" value="Putative MFS pantothenate transporter"/>
    <property type="match status" value="1"/>
</dbReference>
<feature type="transmembrane region" description="Helical" evidence="8">
    <location>
        <begin position="305"/>
        <end position="331"/>
    </location>
</feature>
<dbReference type="PANTHER" id="PTHR43791:SF4">
    <property type="entry name" value="PANTOTHENATE TRANSPORTER FEN2"/>
    <property type="match status" value="1"/>
</dbReference>
<feature type="transmembrane region" description="Helical" evidence="8">
    <location>
        <begin position="70"/>
        <end position="87"/>
    </location>
</feature>
<dbReference type="Pfam" id="PF07690">
    <property type="entry name" value="MFS_1"/>
    <property type="match status" value="1"/>
</dbReference>
<comment type="caution">
    <text evidence="10">The sequence shown here is derived from an EMBL/GenBank/DDBJ whole genome shotgun (WGS) entry which is preliminary data.</text>
</comment>
<dbReference type="GO" id="GO:0098717">
    <property type="term" value="P:pantothenate import across plasma membrane"/>
    <property type="evidence" value="ECO:0007669"/>
    <property type="project" value="TreeGrafter"/>
</dbReference>
<evidence type="ECO:0000256" key="2">
    <source>
        <dbReference type="ARBA" id="ARBA00022448"/>
    </source>
</evidence>
<keyword evidence="11" id="KW-1185">Reference proteome</keyword>
<accession>A0A9P4TJ00</accession>
<sequence length="516" mass="57450">MTLAKPPHETEKDRRGQNLRQSDCHASGSRILSDPFVLSGLGTALTDTMGILRTNRGDVSKVERRLVMKLDVYIMVYCCACYFFNYLDRQAFANAYVAGMREDLKLKGNQYSFLISLFTAGNVVALIPHALILQKIRPSIWLPLTLILWSGLTMCSAACTTYRQICAVRFFQGTMEASLYSGTMYVFGSWYKPSEIAKRVAIFTAIGQIGSMFAGLMMTAMHKTMDGRAGLSGWQWVFIIDGLMGIPFGFYGFFTFPDLPESTGRRCISESERQLAISRLPPKISNTHSIALKSLFKRVFGNPTIYILCSFSVLSAMLEAFAFQGMFLLWLKYNKARFSQTAINTYPLGIQSVAIVSQILSGWFIDRTNHRIPMVIFAGAAQLVTASLLLVRNMSDSGIFLAHYLSGTSFIVNPLMYGWATPICQRSGDDAARSVVLYSMNMAGQLLYTFWGIVMYPATDVPYWRKGSITMLVVCFAWVGFSFVVRGLDNKTRAAQQSGSASDAEIETVVESAKVQ</sequence>
<keyword evidence="2" id="KW-0813">Transport</keyword>
<dbReference type="OrthoDB" id="3639251at2759"/>
<dbReference type="Gene3D" id="1.20.1250.20">
    <property type="entry name" value="MFS general substrate transporter like domains"/>
    <property type="match status" value="1"/>
</dbReference>
<dbReference type="AlphaFoldDB" id="A0A9P4TJ00"/>
<dbReference type="Proteomes" id="UP000801428">
    <property type="component" value="Unassembled WGS sequence"/>
</dbReference>
<evidence type="ECO:0000313" key="11">
    <source>
        <dbReference type="Proteomes" id="UP000801428"/>
    </source>
</evidence>
<feature type="transmembrane region" description="Helical" evidence="8">
    <location>
        <begin position="140"/>
        <end position="165"/>
    </location>
</feature>
<evidence type="ECO:0000256" key="3">
    <source>
        <dbReference type="ARBA" id="ARBA00022692"/>
    </source>
</evidence>
<evidence type="ECO:0000256" key="8">
    <source>
        <dbReference type="SAM" id="Phobius"/>
    </source>
</evidence>
<gene>
    <name evidence="10" type="ORF">E8E13_005405</name>
</gene>
<feature type="transmembrane region" description="Helical" evidence="8">
    <location>
        <begin position="233"/>
        <end position="254"/>
    </location>
</feature>
<evidence type="ECO:0000256" key="5">
    <source>
        <dbReference type="ARBA" id="ARBA00023136"/>
    </source>
</evidence>
<feature type="domain" description="Major facilitator superfamily (MFS) profile" evidence="9">
    <location>
        <begin position="74"/>
        <end position="516"/>
    </location>
</feature>
<evidence type="ECO:0000259" key="9">
    <source>
        <dbReference type="PROSITE" id="PS50850"/>
    </source>
</evidence>
<name>A0A9P4TJ00_CURKU</name>
<dbReference type="InterPro" id="IPR036259">
    <property type="entry name" value="MFS_trans_sf"/>
</dbReference>
<protein>
    <recommendedName>
        <fullName evidence="9">Major facilitator superfamily (MFS) profile domain-containing protein</fullName>
    </recommendedName>
</protein>
<evidence type="ECO:0000256" key="1">
    <source>
        <dbReference type="ARBA" id="ARBA00004141"/>
    </source>
</evidence>
<feature type="region of interest" description="Disordered" evidence="7">
    <location>
        <begin position="1"/>
        <end position="23"/>
    </location>
</feature>
<dbReference type="SUPFAM" id="SSF103473">
    <property type="entry name" value="MFS general substrate transporter"/>
    <property type="match status" value="1"/>
</dbReference>
<keyword evidence="3 8" id="KW-0812">Transmembrane</keyword>
<dbReference type="EMBL" id="SWKU01000004">
    <property type="protein sequence ID" value="KAF3007499.1"/>
    <property type="molecule type" value="Genomic_DNA"/>
</dbReference>
<keyword evidence="4 8" id="KW-1133">Transmembrane helix</keyword>
<feature type="compositionally biased region" description="Basic and acidic residues" evidence="7">
    <location>
        <begin position="1"/>
        <end position="16"/>
    </location>
</feature>
<keyword evidence="5 8" id="KW-0472">Membrane</keyword>
<proteinExistence type="inferred from homology"/>
<feature type="transmembrane region" description="Helical" evidence="8">
    <location>
        <begin position="200"/>
        <end position="221"/>
    </location>
</feature>
<dbReference type="InterPro" id="IPR011701">
    <property type="entry name" value="MFS"/>
</dbReference>
<feature type="transmembrane region" description="Helical" evidence="8">
    <location>
        <begin position="111"/>
        <end position="133"/>
    </location>
</feature>
<dbReference type="GO" id="GO:0015233">
    <property type="term" value="F:pantothenate transmembrane transporter activity"/>
    <property type="evidence" value="ECO:0007669"/>
    <property type="project" value="TreeGrafter"/>
</dbReference>
<feature type="transmembrane region" description="Helical" evidence="8">
    <location>
        <begin position="435"/>
        <end position="456"/>
    </location>
</feature>
<evidence type="ECO:0000256" key="6">
    <source>
        <dbReference type="ARBA" id="ARBA00037968"/>
    </source>
</evidence>